<evidence type="ECO:0000313" key="1">
    <source>
        <dbReference type="EMBL" id="QGU93905.1"/>
    </source>
</evidence>
<gene>
    <name evidence="1" type="ORF">GOM49_01075</name>
</gene>
<sequence>MKKVAAIIVSIIMVFYILTPVAFAKGESNDKLYNDFILALLAPNVMETITEYYGEPRQLDLSNAKVLDIKRTKEESFYFIVTIRVRTCDRGRNPKYGVETITLTNTNKGIRTVDFVHEDEPASDML</sequence>
<dbReference type="Proteomes" id="UP000422764">
    <property type="component" value="Chromosome"/>
</dbReference>
<dbReference type="EMBL" id="CP046522">
    <property type="protein sequence ID" value="QGU93905.1"/>
    <property type="molecule type" value="Genomic_DNA"/>
</dbReference>
<accession>A0A6I6F851</accession>
<name>A0A6I6F851_9CLOT</name>
<dbReference type="InterPro" id="IPR024984">
    <property type="entry name" value="DUF3888"/>
</dbReference>
<dbReference type="Pfam" id="PF13027">
    <property type="entry name" value="DUF3888"/>
    <property type="match status" value="1"/>
</dbReference>
<reference evidence="1 2" key="1">
    <citation type="submission" date="2019-12" db="EMBL/GenBank/DDBJ databases">
        <title>Genome sequenceing of Clostridium bovifaecis.</title>
        <authorList>
            <person name="Yao Y."/>
        </authorList>
    </citation>
    <scope>NUCLEOTIDE SEQUENCE [LARGE SCALE GENOMIC DNA]</scope>
    <source>
        <strain evidence="1 2">BXX</strain>
    </source>
</reference>
<organism evidence="1 2">
    <name type="scientific">Clostridium bovifaecis</name>
    <dbReference type="NCBI Taxonomy" id="2184719"/>
    <lineage>
        <taxon>Bacteria</taxon>
        <taxon>Bacillati</taxon>
        <taxon>Bacillota</taxon>
        <taxon>Clostridia</taxon>
        <taxon>Eubacteriales</taxon>
        <taxon>Clostridiaceae</taxon>
        <taxon>Clostridium</taxon>
    </lineage>
</organism>
<proteinExistence type="predicted"/>
<evidence type="ECO:0000313" key="2">
    <source>
        <dbReference type="Proteomes" id="UP000422764"/>
    </source>
</evidence>
<dbReference type="AlphaFoldDB" id="A0A6I6F851"/>
<protein>
    <submittedName>
        <fullName evidence="1">DUF3888 domain-containing protein</fullName>
    </submittedName>
</protein>
<keyword evidence="2" id="KW-1185">Reference proteome</keyword>